<feature type="region of interest" description="Disordered" evidence="1">
    <location>
        <begin position="117"/>
        <end position="139"/>
    </location>
</feature>
<protein>
    <submittedName>
        <fullName evidence="2">Uncharacterized protein</fullName>
    </submittedName>
</protein>
<feature type="region of interest" description="Disordered" evidence="1">
    <location>
        <begin position="470"/>
        <end position="660"/>
    </location>
</feature>
<dbReference type="AlphaFoldDB" id="A0A8E2JIF4"/>
<organism evidence="2 3">
    <name type="scientific">Lepidopterella palustris CBS 459.81</name>
    <dbReference type="NCBI Taxonomy" id="1314670"/>
    <lineage>
        <taxon>Eukaryota</taxon>
        <taxon>Fungi</taxon>
        <taxon>Dikarya</taxon>
        <taxon>Ascomycota</taxon>
        <taxon>Pezizomycotina</taxon>
        <taxon>Dothideomycetes</taxon>
        <taxon>Pleosporomycetidae</taxon>
        <taxon>Mytilinidiales</taxon>
        <taxon>Argynnaceae</taxon>
        <taxon>Lepidopterella</taxon>
    </lineage>
</organism>
<feature type="compositionally biased region" description="Basic and acidic residues" evidence="1">
    <location>
        <begin position="600"/>
        <end position="609"/>
    </location>
</feature>
<keyword evidence="3" id="KW-1185">Reference proteome</keyword>
<accession>A0A8E2JIF4</accession>
<feature type="compositionally biased region" description="Polar residues" evidence="1">
    <location>
        <begin position="610"/>
        <end position="621"/>
    </location>
</feature>
<name>A0A8E2JIF4_9PEZI</name>
<feature type="region of interest" description="Disordered" evidence="1">
    <location>
        <begin position="691"/>
        <end position="714"/>
    </location>
</feature>
<proteinExistence type="predicted"/>
<gene>
    <name evidence="2" type="ORF">K432DRAFT_440808</name>
</gene>
<feature type="compositionally biased region" description="Pro residues" evidence="1">
    <location>
        <begin position="624"/>
        <end position="644"/>
    </location>
</feature>
<feature type="compositionally biased region" description="Low complexity" evidence="1">
    <location>
        <begin position="537"/>
        <end position="551"/>
    </location>
</feature>
<feature type="compositionally biased region" description="Polar residues" evidence="1">
    <location>
        <begin position="238"/>
        <end position="256"/>
    </location>
</feature>
<dbReference type="EMBL" id="KV744860">
    <property type="protein sequence ID" value="OCK83462.1"/>
    <property type="molecule type" value="Genomic_DNA"/>
</dbReference>
<evidence type="ECO:0000256" key="1">
    <source>
        <dbReference type="SAM" id="MobiDB-lite"/>
    </source>
</evidence>
<reference evidence="2 3" key="1">
    <citation type="journal article" date="2016" name="Nat. Commun.">
        <title>Ectomycorrhizal ecology is imprinted in the genome of the dominant symbiotic fungus Cenococcum geophilum.</title>
        <authorList>
            <consortium name="DOE Joint Genome Institute"/>
            <person name="Peter M."/>
            <person name="Kohler A."/>
            <person name="Ohm R.A."/>
            <person name="Kuo A."/>
            <person name="Krutzmann J."/>
            <person name="Morin E."/>
            <person name="Arend M."/>
            <person name="Barry K.W."/>
            <person name="Binder M."/>
            <person name="Choi C."/>
            <person name="Clum A."/>
            <person name="Copeland A."/>
            <person name="Grisel N."/>
            <person name="Haridas S."/>
            <person name="Kipfer T."/>
            <person name="LaButti K."/>
            <person name="Lindquist E."/>
            <person name="Lipzen A."/>
            <person name="Maire R."/>
            <person name="Meier B."/>
            <person name="Mihaltcheva S."/>
            <person name="Molinier V."/>
            <person name="Murat C."/>
            <person name="Poggeler S."/>
            <person name="Quandt C.A."/>
            <person name="Sperisen C."/>
            <person name="Tritt A."/>
            <person name="Tisserant E."/>
            <person name="Crous P.W."/>
            <person name="Henrissat B."/>
            <person name="Nehls U."/>
            <person name="Egli S."/>
            <person name="Spatafora J.W."/>
            <person name="Grigoriev I.V."/>
            <person name="Martin F.M."/>
        </authorList>
    </citation>
    <scope>NUCLEOTIDE SEQUENCE [LARGE SCALE GENOMIC DNA]</scope>
    <source>
        <strain evidence="2 3">CBS 459.81</strain>
    </source>
</reference>
<sequence>MPPRRTARGRAGLSTAPPARLTLGSQEVEHDNAQEDTALGPTPNERLLQAVKYLSEEDIHSAERFKERLGLIEEHILRKYRADGIAFNPQLYNQVKALVAEHKESIEAVEKKDFLPAHPRALSGDSDSDADMDPETPTALERSHEVMAATRTEQESKARTISLLNRAFSRSENRGAPVEAGRTTLRRFSQQELEVPDPATLEENVPGYHSFTMPQKQELELLRIDELRERRIQTLNHPGQRQTGISRSAPIQSSTAGPPWAATNLRSAKPVPEPRRRRGPQYAKDHEKMWEYGGPGNEPEVWHADMPPDLPFNETIHLANYKSVMIDNDLYGTHEKDTLATDKCTTVPAFPKSNCMGKGKGKGKETATYDDSIKHTRVPCLNENFGPLELWESGTHFRLPNPGAELINYALQKPDLLNQSKALQKINTLTSEDIEKRKFAPRKQLPVWTGISDIETATWQDANTEVRHDSIGVLPDPENSNHGPKHDSDSDDGADDSPGAPPPAQPKSTRKLSSGKKFGTIDPELHAIIQAKKSPGRRPSASVSSASTSDTAARRHGTIDPELRARGQASKSGAPRGSLGRRPPIPVTSTPSSSSTVRRASWEYCRDRTNLSLNRDVSTVVPQPRVPTSPNPSPAKPDAKPPSPIASRTRGRGKRKAEPEVEIAVPKKDPKTVRFEDGVVDEEDVVEVRTRSKSRRARRAMRPVMRGRRLGRRQIPKVPDCASQDVLYAN</sequence>
<feature type="region of interest" description="Disordered" evidence="1">
    <location>
        <begin position="238"/>
        <end position="282"/>
    </location>
</feature>
<feature type="region of interest" description="Disordered" evidence="1">
    <location>
        <begin position="1"/>
        <end position="42"/>
    </location>
</feature>
<dbReference type="Proteomes" id="UP000250266">
    <property type="component" value="Unassembled WGS sequence"/>
</dbReference>
<feature type="compositionally biased region" description="Low complexity" evidence="1">
    <location>
        <begin position="587"/>
        <end position="599"/>
    </location>
</feature>
<dbReference type="OrthoDB" id="3779124at2759"/>
<evidence type="ECO:0000313" key="3">
    <source>
        <dbReference type="Proteomes" id="UP000250266"/>
    </source>
</evidence>
<evidence type="ECO:0000313" key="2">
    <source>
        <dbReference type="EMBL" id="OCK83462.1"/>
    </source>
</evidence>